<evidence type="ECO:0000313" key="2">
    <source>
        <dbReference type="EMBL" id="GIY74338.1"/>
    </source>
</evidence>
<feature type="compositionally biased region" description="Pro residues" evidence="1">
    <location>
        <begin position="83"/>
        <end position="94"/>
    </location>
</feature>
<name>A0AAV4VWD9_CAEEX</name>
<dbReference type="EMBL" id="BPLR01015205">
    <property type="protein sequence ID" value="GIY74338.1"/>
    <property type="molecule type" value="Genomic_DNA"/>
</dbReference>
<accession>A0AAV4VWD9</accession>
<evidence type="ECO:0000313" key="3">
    <source>
        <dbReference type="Proteomes" id="UP001054945"/>
    </source>
</evidence>
<comment type="caution">
    <text evidence="2">The sequence shown here is derived from an EMBL/GenBank/DDBJ whole genome shotgun (WGS) entry which is preliminary data.</text>
</comment>
<organism evidence="2 3">
    <name type="scientific">Caerostris extrusa</name>
    <name type="common">Bark spider</name>
    <name type="synonym">Caerostris bankana</name>
    <dbReference type="NCBI Taxonomy" id="172846"/>
    <lineage>
        <taxon>Eukaryota</taxon>
        <taxon>Metazoa</taxon>
        <taxon>Ecdysozoa</taxon>
        <taxon>Arthropoda</taxon>
        <taxon>Chelicerata</taxon>
        <taxon>Arachnida</taxon>
        <taxon>Araneae</taxon>
        <taxon>Araneomorphae</taxon>
        <taxon>Entelegynae</taxon>
        <taxon>Araneoidea</taxon>
        <taxon>Araneidae</taxon>
        <taxon>Caerostris</taxon>
    </lineage>
</organism>
<dbReference type="Proteomes" id="UP001054945">
    <property type="component" value="Unassembled WGS sequence"/>
</dbReference>
<reference evidence="2 3" key="1">
    <citation type="submission" date="2021-06" db="EMBL/GenBank/DDBJ databases">
        <title>Caerostris extrusa draft genome.</title>
        <authorList>
            <person name="Kono N."/>
            <person name="Arakawa K."/>
        </authorList>
    </citation>
    <scope>NUCLEOTIDE SEQUENCE [LARGE SCALE GENOMIC DNA]</scope>
</reference>
<feature type="region of interest" description="Disordered" evidence="1">
    <location>
        <begin position="21"/>
        <end position="55"/>
    </location>
</feature>
<feature type="compositionally biased region" description="Low complexity" evidence="1">
    <location>
        <begin position="21"/>
        <end position="33"/>
    </location>
</feature>
<feature type="compositionally biased region" description="Polar residues" evidence="1">
    <location>
        <begin position="121"/>
        <end position="136"/>
    </location>
</feature>
<feature type="compositionally biased region" description="Basic and acidic residues" evidence="1">
    <location>
        <begin position="105"/>
        <end position="120"/>
    </location>
</feature>
<keyword evidence="3" id="KW-1185">Reference proteome</keyword>
<sequence>MSEADIQPQPLPFLAELKGVSSLSRGSSKQSQRAPMDNEMWRNNHIRNGNLPLSNLSTITDRRASAPQVPKTLDIIPNLPHNYIPPPPPPPPPSTTYIYHTKNVKFHDRPPPPMRNDDTRLSQNASGLLRRTQTPATLPGHKASPDTMSS</sequence>
<evidence type="ECO:0000256" key="1">
    <source>
        <dbReference type="SAM" id="MobiDB-lite"/>
    </source>
</evidence>
<gene>
    <name evidence="2" type="primary">RAPH1_2</name>
    <name evidence="2" type="ORF">CEXT_629591</name>
</gene>
<feature type="region of interest" description="Disordered" evidence="1">
    <location>
        <begin position="73"/>
        <end position="150"/>
    </location>
</feature>
<proteinExistence type="predicted"/>
<protein>
    <submittedName>
        <fullName evidence="2">Ras-associated and pleckstrin y domains-containing protein 1</fullName>
    </submittedName>
</protein>
<dbReference type="AlphaFoldDB" id="A0AAV4VWD9"/>